<organism evidence="2 3">
    <name type="scientific">Streptosporangium pseudovulgare</name>
    <dbReference type="NCBI Taxonomy" id="35765"/>
    <lineage>
        <taxon>Bacteria</taxon>
        <taxon>Bacillati</taxon>
        <taxon>Actinomycetota</taxon>
        <taxon>Actinomycetes</taxon>
        <taxon>Streptosporangiales</taxon>
        <taxon>Streptosporangiaceae</taxon>
        <taxon>Streptosporangium</taxon>
    </lineage>
</organism>
<proteinExistence type="predicted"/>
<feature type="transmembrane region" description="Helical" evidence="1">
    <location>
        <begin position="33"/>
        <end position="52"/>
    </location>
</feature>
<keyword evidence="1" id="KW-1133">Transmembrane helix</keyword>
<keyword evidence="1" id="KW-0812">Transmembrane</keyword>
<protein>
    <submittedName>
        <fullName evidence="2">Uncharacterized protein</fullName>
    </submittedName>
</protein>
<evidence type="ECO:0000256" key="1">
    <source>
        <dbReference type="SAM" id="Phobius"/>
    </source>
</evidence>
<comment type="caution">
    <text evidence="2">The sequence shown here is derived from an EMBL/GenBank/DDBJ whole genome shotgun (WGS) entry which is preliminary data.</text>
</comment>
<feature type="transmembrane region" description="Helical" evidence="1">
    <location>
        <begin position="59"/>
        <end position="82"/>
    </location>
</feature>
<evidence type="ECO:0000313" key="3">
    <source>
        <dbReference type="Proteomes" id="UP000611554"/>
    </source>
</evidence>
<name>A0ABQ2QSY3_9ACTN</name>
<keyword evidence="3" id="KW-1185">Reference proteome</keyword>
<accession>A0ABQ2QSY3</accession>
<evidence type="ECO:0000313" key="2">
    <source>
        <dbReference type="EMBL" id="GGP91022.1"/>
    </source>
</evidence>
<sequence>MILGSCAVVSWVALGAAYYFSFWLDDGILSPWLLAYPVLWLLAVGLATWWAVRLGRRRVRVGAAVMVCQLVVAVVIAGVVPWERFFRWSWFETHRTAFAELARLGEGLPPDHSPLPERYRALALGRGAVERMRDPEVPGGDVLFLAVAEWKPERIGFARVLGGKAGADPCSLLNVAYDGDFTCAALGDGWWWMGDVLEIER</sequence>
<reference evidence="3" key="1">
    <citation type="journal article" date="2019" name="Int. J. Syst. Evol. Microbiol.">
        <title>The Global Catalogue of Microorganisms (GCM) 10K type strain sequencing project: providing services to taxonomists for standard genome sequencing and annotation.</title>
        <authorList>
            <consortium name="The Broad Institute Genomics Platform"/>
            <consortium name="The Broad Institute Genome Sequencing Center for Infectious Disease"/>
            <person name="Wu L."/>
            <person name="Ma J."/>
        </authorList>
    </citation>
    <scope>NUCLEOTIDE SEQUENCE [LARGE SCALE GENOMIC DNA]</scope>
    <source>
        <strain evidence="3">JCM 3115</strain>
    </source>
</reference>
<gene>
    <name evidence="2" type="ORF">GCM10010140_20910</name>
</gene>
<dbReference type="EMBL" id="BMQJ01000004">
    <property type="protein sequence ID" value="GGP91022.1"/>
    <property type="molecule type" value="Genomic_DNA"/>
</dbReference>
<dbReference type="Proteomes" id="UP000611554">
    <property type="component" value="Unassembled WGS sequence"/>
</dbReference>
<keyword evidence="1" id="KW-0472">Membrane</keyword>